<accession>A0A2D2ATU0</accession>
<dbReference type="SUPFAM" id="SSF54593">
    <property type="entry name" value="Glyoxalase/Bleomycin resistance protein/Dihydroxybiphenyl dioxygenase"/>
    <property type="match status" value="1"/>
</dbReference>
<dbReference type="Gene3D" id="3.10.180.10">
    <property type="entry name" value="2,3-Dihydroxybiphenyl 1,2-Dioxygenase, domain 1"/>
    <property type="match status" value="1"/>
</dbReference>
<dbReference type="InterPro" id="IPR029068">
    <property type="entry name" value="Glyas_Bleomycin-R_OHBP_Dase"/>
</dbReference>
<dbReference type="OrthoDB" id="9803104at2"/>
<evidence type="ECO:0000256" key="3">
    <source>
        <dbReference type="ARBA" id="ARBA00023251"/>
    </source>
</evidence>
<gene>
    <name evidence="5" type="ORF">CSW64_02855</name>
</gene>
<feature type="domain" description="VOC" evidence="4">
    <location>
        <begin position="6"/>
        <end position="120"/>
    </location>
</feature>
<evidence type="ECO:0000259" key="4">
    <source>
        <dbReference type="PROSITE" id="PS51819"/>
    </source>
</evidence>
<dbReference type="EMBL" id="CP024201">
    <property type="protein sequence ID" value="ATQ41428.1"/>
    <property type="molecule type" value="Genomic_DNA"/>
</dbReference>
<keyword evidence="6" id="KW-1185">Reference proteome</keyword>
<evidence type="ECO:0000256" key="2">
    <source>
        <dbReference type="ARBA" id="ARBA00021572"/>
    </source>
</evidence>
<protein>
    <recommendedName>
        <fullName evidence="2">Bleomycin resistance protein</fullName>
    </recommendedName>
</protein>
<dbReference type="GO" id="GO:0051213">
    <property type="term" value="F:dioxygenase activity"/>
    <property type="evidence" value="ECO:0007669"/>
    <property type="project" value="UniProtKB-KW"/>
</dbReference>
<dbReference type="KEGG" id="cmb:CSW64_02855"/>
<proteinExistence type="inferred from homology"/>
<keyword evidence="5" id="KW-0560">Oxidoreductase</keyword>
<name>A0A2D2ATU0_9CAUL</name>
<keyword evidence="3" id="KW-0046">Antibiotic resistance</keyword>
<dbReference type="Proteomes" id="UP000228945">
    <property type="component" value="Chromosome"/>
</dbReference>
<dbReference type="GO" id="GO:0046677">
    <property type="term" value="P:response to antibiotic"/>
    <property type="evidence" value="ECO:0007669"/>
    <property type="project" value="UniProtKB-KW"/>
</dbReference>
<evidence type="ECO:0000313" key="5">
    <source>
        <dbReference type="EMBL" id="ATQ41428.1"/>
    </source>
</evidence>
<organism evidence="5 6">
    <name type="scientific">Caulobacter mirabilis</name>
    <dbReference type="NCBI Taxonomy" id="69666"/>
    <lineage>
        <taxon>Bacteria</taxon>
        <taxon>Pseudomonadati</taxon>
        <taxon>Pseudomonadota</taxon>
        <taxon>Alphaproteobacteria</taxon>
        <taxon>Caulobacterales</taxon>
        <taxon>Caulobacteraceae</taxon>
        <taxon>Caulobacter</taxon>
    </lineage>
</organism>
<dbReference type="InterPro" id="IPR037523">
    <property type="entry name" value="VOC_core"/>
</dbReference>
<evidence type="ECO:0000256" key="1">
    <source>
        <dbReference type="ARBA" id="ARBA00011051"/>
    </source>
</evidence>
<dbReference type="AlphaFoldDB" id="A0A2D2ATU0"/>
<dbReference type="Pfam" id="PF19581">
    <property type="entry name" value="Glyoxalase_7"/>
    <property type="match status" value="1"/>
</dbReference>
<dbReference type="PROSITE" id="PS51819">
    <property type="entry name" value="VOC"/>
    <property type="match status" value="1"/>
</dbReference>
<dbReference type="RefSeq" id="WP_099620684.1">
    <property type="nucleotide sequence ID" value="NZ_CP024201.1"/>
</dbReference>
<keyword evidence="5" id="KW-0223">Dioxygenase</keyword>
<sequence>MGITFGAVIPVLRIFDIDKARAFYVDYLGFEVVWEHRFSPSAPLYMEVRRAGLRLHLSEHHGDGSPGVQVRIETSGLRDYHAELHGKAYGYLRPGLEPGHGGVELGLLDPFGNRLTLYEPEGDQ</sequence>
<evidence type="ECO:0000313" key="6">
    <source>
        <dbReference type="Proteomes" id="UP000228945"/>
    </source>
</evidence>
<dbReference type="InterPro" id="IPR000335">
    <property type="entry name" value="Bleomycin-R"/>
</dbReference>
<reference evidence="5 6" key="1">
    <citation type="submission" date="2017-10" db="EMBL/GenBank/DDBJ databases">
        <title>Genome sequence of Caulobacter mirabilis FWC38.</title>
        <authorList>
            <person name="Fiebig A."/>
            <person name="Crosson S."/>
        </authorList>
    </citation>
    <scope>NUCLEOTIDE SEQUENCE [LARGE SCALE GENOMIC DNA]</scope>
    <source>
        <strain evidence="5 6">FWC 38</strain>
    </source>
</reference>
<comment type="similarity">
    <text evidence="1">Belongs to the bleomycin resistance protein family.</text>
</comment>